<evidence type="ECO:0000256" key="1">
    <source>
        <dbReference type="ARBA" id="ARBA00022679"/>
    </source>
</evidence>
<dbReference type="EMBL" id="RMBX01000003">
    <property type="protein sequence ID" value="RPD41794.1"/>
    <property type="molecule type" value="Genomic_DNA"/>
</dbReference>
<accession>A0A3N4MD45</accession>
<comment type="caution">
    <text evidence="4">The sequence shown here is derived from an EMBL/GenBank/DDBJ whole genome shotgun (WGS) entry which is preliminary data.</text>
</comment>
<evidence type="ECO:0000256" key="2">
    <source>
        <dbReference type="ARBA" id="ARBA00022737"/>
    </source>
</evidence>
<name>A0A3N4MD45_9BACT</name>
<dbReference type="InterPro" id="IPR018357">
    <property type="entry name" value="Hexapep_transf_CS"/>
</dbReference>
<sequence>MHKLLKNMTTEQLFQEKVDTKTGKVKMYRDNPLYFLRRSNTSLYKSFLLYLYYSVASWLPDPPRPLGVIALPLRTWLASRIFLSAGKNIKVSRNVRFGSGANVVIGNYTGLNVDCWIGNDTIIGDDVMFGPEVTILSGGHNFERTDIPMREQGNTPRRPVVIGSDVWIGTRVIILPGIRIGSHSIIAAGSVVTKDVPEYAIVAGNPATIKKFRTITH</sequence>
<dbReference type="Proteomes" id="UP000279089">
    <property type="component" value="Unassembled WGS sequence"/>
</dbReference>
<keyword evidence="1 4" id="KW-0808">Transferase</keyword>
<dbReference type="InterPro" id="IPR051159">
    <property type="entry name" value="Hexapeptide_acetyltransf"/>
</dbReference>
<dbReference type="Pfam" id="PF00132">
    <property type="entry name" value="Hexapep"/>
    <property type="match status" value="1"/>
</dbReference>
<dbReference type="PANTHER" id="PTHR23416">
    <property type="entry name" value="SIALIC ACID SYNTHASE-RELATED"/>
    <property type="match status" value="1"/>
</dbReference>
<organism evidence="4 5">
    <name type="scientific">Chitinophaga barathri</name>
    <dbReference type="NCBI Taxonomy" id="1647451"/>
    <lineage>
        <taxon>Bacteria</taxon>
        <taxon>Pseudomonadati</taxon>
        <taxon>Bacteroidota</taxon>
        <taxon>Chitinophagia</taxon>
        <taxon>Chitinophagales</taxon>
        <taxon>Chitinophagaceae</taxon>
        <taxon>Chitinophaga</taxon>
    </lineage>
</organism>
<dbReference type="Gene3D" id="2.160.10.10">
    <property type="entry name" value="Hexapeptide repeat proteins"/>
    <property type="match status" value="1"/>
</dbReference>
<dbReference type="AlphaFoldDB" id="A0A3N4MD45"/>
<dbReference type="CDD" id="cd04647">
    <property type="entry name" value="LbH_MAT_like"/>
    <property type="match status" value="1"/>
</dbReference>
<dbReference type="InterPro" id="IPR011004">
    <property type="entry name" value="Trimer_LpxA-like_sf"/>
</dbReference>
<keyword evidence="5" id="KW-1185">Reference proteome</keyword>
<evidence type="ECO:0000256" key="3">
    <source>
        <dbReference type="ARBA" id="ARBA00023315"/>
    </source>
</evidence>
<evidence type="ECO:0000313" key="5">
    <source>
        <dbReference type="Proteomes" id="UP000279089"/>
    </source>
</evidence>
<dbReference type="PROSITE" id="PS00101">
    <property type="entry name" value="HEXAPEP_TRANSFERASES"/>
    <property type="match status" value="1"/>
</dbReference>
<gene>
    <name evidence="4" type="ORF">EG028_06395</name>
</gene>
<reference evidence="5" key="1">
    <citation type="submission" date="2018-11" db="EMBL/GenBank/DDBJ databases">
        <title>Chitinophaga lutea sp.nov., isolate from arsenic contaminated soil.</title>
        <authorList>
            <person name="Zong Y."/>
        </authorList>
    </citation>
    <scope>NUCLEOTIDE SEQUENCE [LARGE SCALE GENOMIC DNA]</scope>
    <source>
        <strain evidence="5">YLT18</strain>
    </source>
</reference>
<proteinExistence type="predicted"/>
<protein>
    <submittedName>
        <fullName evidence="4">Acyltransferase</fullName>
    </submittedName>
</protein>
<dbReference type="OrthoDB" id="9814490at2"/>
<dbReference type="GO" id="GO:0016746">
    <property type="term" value="F:acyltransferase activity"/>
    <property type="evidence" value="ECO:0007669"/>
    <property type="project" value="UniProtKB-KW"/>
</dbReference>
<keyword evidence="2" id="KW-0677">Repeat</keyword>
<evidence type="ECO:0000313" key="4">
    <source>
        <dbReference type="EMBL" id="RPD41794.1"/>
    </source>
</evidence>
<dbReference type="SUPFAM" id="SSF51161">
    <property type="entry name" value="Trimeric LpxA-like enzymes"/>
    <property type="match status" value="1"/>
</dbReference>
<keyword evidence="3 4" id="KW-0012">Acyltransferase</keyword>
<dbReference type="InterPro" id="IPR001451">
    <property type="entry name" value="Hexapep"/>
</dbReference>